<dbReference type="Gene3D" id="1.10.150.20">
    <property type="entry name" value="5' to 3' exonuclease, C-terminal subdomain"/>
    <property type="match status" value="1"/>
</dbReference>
<proteinExistence type="predicted"/>
<reference evidence="1 2" key="1">
    <citation type="submission" date="2023-11" db="EMBL/GenBank/DDBJ databases">
        <title>Plant-associative lifestyle of Vibrio porteresiae and its evolutionary dynamics.</title>
        <authorList>
            <person name="Rameshkumar N."/>
            <person name="Kirti K."/>
        </authorList>
    </citation>
    <scope>NUCLEOTIDE SEQUENCE [LARGE SCALE GENOMIC DNA]</scope>
    <source>
        <strain evidence="1 2">MSSRF7</strain>
    </source>
</reference>
<dbReference type="RefSeq" id="WP_318585726.1">
    <property type="nucleotide sequence ID" value="NZ_JAWRCP010000002.1"/>
</dbReference>
<dbReference type="Proteomes" id="UP001279860">
    <property type="component" value="Unassembled WGS sequence"/>
</dbReference>
<keyword evidence="2" id="KW-1185">Reference proteome</keyword>
<comment type="caution">
    <text evidence="1">The sequence shown here is derived from an EMBL/GenBank/DDBJ whole genome shotgun (WGS) entry which is preliminary data.</text>
</comment>
<organism evidence="1 2">
    <name type="scientific">Vibrio rhizosphaerae</name>
    <dbReference type="NCBI Taxonomy" id="398736"/>
    <lineage>
        <taxon>Bacteria</taxon>
        <taxon>Pseudomonadati</taxon>
        <taxon>Pseudomonadota</taxon>
        <taxon>Gammaproteobacteria</taxon>
        <taxon>Vibrionales</taxon>
        <taxon>Vibrionaceae</taxon>
        <taxon>Vibrio</taxon>
    </lineage>
</organism>
<evidence type="ECO:0000313" key="1">
    <source>
        <dbReference type="EMBL" id="MDW6094771.1"/>
    </source>
</evidence>
<protein>
    <recommendedName>
        <fullName evidence="3">Pathogenicity locus</fullName>
    </recommendedName>
</protein>
<accession>A0ABU4IZC7</accession>
<evidence type="ECO:0008006" key="3">
    <source>
        <dbReference type="Google" id="ProtNLM"/>
    </source>
</evidence>
<name>A0ABU4IZC7_9VIBR</name>
<evidence type="ECO:0000313" key="2">
    <source>
        <dbReference type="Proteomes" id="UP001279860"/>
    </source>
</evidence>
<sequence>MAFSEPERAALLAVKGVGPMVIQRFEEVGIDTLSALATYQVDEIAESIAAMCHTTCWKNSPQAKSAIHAAIQRAKAGL</sequence>
<gene>
    <name evidence="1" type="ORF">SBX64_19690</name>
</gene>
<dbReference type="EMBL" id="JAWRCP010000002">
    <property type="protein sequence ID" value="MDW6094771.1"/>
    <property type="molecule type" value="Genomic_DNA"/>
</dbReference>